<protein>
    <submittedName>
        <fullName evidence="2">Uncharacterized protein</fullName>
    </submittedName>
</protein>
<evidence type="ECO:0000313" key="2">
    <source>
        <dbReference type="EMBL" id="ABD86830.1"/>
    </source>
</evidence>
<dbReference type="HOGENOM" id="CLU_201231_0_0_5"/>
<keyword evidence="1" id="KW-0812">Transmembrane</keyword>
<dbReference type="RefSeq" id="WP_011471735.1">
    <property type="nucleotide sequence ID" value="NC_007925.1"/>
</dbReference>
<proteinExistence type="predicted"/>
<dbReference type="AlphaFoldDB" id="Q219V6"/>
<feature type="transmembrane region" description="Helical" evidence="1">
    <location>
        <begin position="14"/>
        <end position="34"/>
    </location>
</feature>
<keyword evidence="1" id="KW-1133">Transmembrane helix</keyword>
<keyword evidence="1" id="KW-0472">Membrane</keyword>
<name>Q219V6_RHOPB</name>
<gene>
    <name evidence="2" type="ordered locus">RPC_1268</name>
</gene>
<feature type="transmembrane region" description="Helical" evidence="1">
    <location>
        <begin position="46"/>
        <end position="66"/>
    </location>
</feature>
<evidence type="ECO:0000256" key="1">
    <source>
        <dbReference type="SAM" id="Phobius"/>
    </source>
</evidence>
<sequence>MPKISLPKLSPKSWGYLALAGVGALIVAAAVEYIARTQFGFSPDGIRYAAFNVASLVVAYLLVAGIGREQKGKGKS</sequence>
<organism evidence="2">
    <name type="scientific">Rhodopseudomonas palustris (strain BisB18)</name>
    <dbReference type="NCBI Taxonomy" id="316056"/>
    <lineage>
        <taxon>Bacteria</taxon>
        <taxon>Pseudomonadati</taxon>
        <taxon>Pseudomonadota</taxon>
        <taxon>Alphaproteobacteria</taxon>
        <taxon>Hyphomicrobiales</taxon>
        <taxon>Nitrobacteraceae</taxon>
        <taxon>Rhodopseudomonas</taxon>
    </lineage>
</organism>
<reference evidence="2" key="1">
    <citation type="submission" date="2006-03" db="EMBL/GenBank/DDBJ databases">
        <title>Complete sequence of Rhodopseudomonas palustris BisB18.</title>
        <authorList>
            <consortium name="US DOE Joint Genome Institute"/>
            <person name="Copeland A."/>
            <person name="Lucas S."/>
            <person name="Lapidus A."/>
            <person name="Barry K."/>
            <person name="Detter J.C."/>
            <person name="Glavina del Rio T."/>
            <person name="Hammon N."/>
            <person name="Israni S."/>
            <person name="Dalin E."/>
            <person name="Tice H."/>
            <person name="Pitluck S."/>
            <person name="Chain P."/>
            <person name="Malfatti S."/>
            <person name="Shin M."/>
            <person name="Vergez L."/>
            <person name="Schmutz J."/>
            <person name="Larimer F."/>
            <person name="Land M."/>
            <person name="Hauser L."/>
            <person name="Pelletier D.A."/>
            <person name="Kyrpides N."/>
            <person name="Anderson I."/>
            <person name="Oda Y."/>
            <person name="Harwood C.S."/>
            <person name="Richardson P."/>
        </authorList>
    </citation>
    <scope>NUCLEOTIDE SEQUENCE [LARGE SCALE GENOMIC DNA]</scope>
    <source>
        <strain evidence="2">BisB18</strain>
    </source>
</reference>
<dbReference type="KEGG" id="rpc:RPC_1268"/>
<dbReference type="EMBL" id="CP000301">
    <property type="protein sequence ID" value="ABD86830.1"/>
    <property type="molecule type" value="Genomic_DNA"/>
</dbReference>
<accession>Q219V6</accession>